<sequence length="101" mass="11409">RRARGDGRPLLTHCLSFCAHLHEHHTNEDRAFALLDPEFPELATVFERFRREHRVVAEILSALNGIIAAGGDITAEFDRLTKELDEHFAAEESYLVPALTS</sequence>
<dbReference type="Proteomes" id="UP001597045">
    <property type="component" value="Unassembled WGS sequence"/>
</dbReference>
<dbReference type="Gene3D" id="1.20.120.520">
    <property type="entry name" value="nmb1532 protein domain like"/>
    <property type="match status" value="1"/>
</dbReference>
<comment type="caution">
    <text evidence="2">The sequence shown here is derived from an EMBL/GenBank/DDBJ whole genome shotgun (WGS) entry which is preliminary data.</text>
</comment>
<evidence type="ECO:0000313" key="3">
    <source>
        <dbReference type="Proteomes" id="UP001597045"/>
    </source>
</evidence>
<evidence type="ECO:0000259" key="1">
    <source>
        <dbReference type="Pfam" id="PF01814"/>
    </source>
</evidence>
<accession>A0ABW3MSX9</accession>
<feature type="non-terminal residue" evidence="2">
    <location>
        <position position="1"/>
    </location>
</feature>
<dbReference type="InterPro" id="IPR012312">
    <property type="entry name" value="Hemerythrin-like"/>
</dbReference>
<proteinExistence type="predicted"/>
<keyword evidence="3" id="KW-1185">Reference proteome</keyword>
<organism evidence="2 3">
    <name type="scientific">Kibdelosporangium lantanae</name>
    <dbReference type="NCBI Taxonomy" id="1497396"/>
    <lineage>
        <taxon>Bacteria</taxon>
        <taxon>Bacillati</taxon>
        <taxon>Actinomycetota</taxon>
        <taxon>Actinomycetes</taxon>
        <taxon>Pseudonocardiales</taxon>
        <taxon>Pseudonocardiaceae</taxon>
        <taxon>Kibdelosporangium</taxon>
    </lineage>
</organism>
<protein>
    <submittedName>
        <fullName evidence="2">Hemerythrin domain-containing protein</fullName>
    </submittedName>
</protein>
<dbReference type="EMBL" id="JBHTIS010004479">
    <property type="protein sequence ID" value="MFD1052509.1"/>
    <property type="molecule type" value="Genomic_DNA"/>
</dbReference>
<name>A0ABW3MSX9_9PSEU</name>
<evidence type="ECO:0000313" key="2">
    <source>
        <dbReference type="EMBL" id="MFD1052509.1"/>
    </source>
</evidence>
<feature type="domain" description="Hemerythrin-like" evidence="1">
    <location>
        <begin position="10"/>
        <end position="99"/>
    </location>
</feature>
<gene>
    <name evidence="2" type="ORF">ACFQ1S_46425</name>
</gene>
<dbReference type="Pfam" id="PF01814">
    <property type="entry name" value="Hemerythrin"/>
    <property type="match status" value="1"/>
</dbReference>
<reference evidence="3" key="1">
    <citation type="journal article" date="2019" name="Int. J. Syst. Evol. Microbiol.">
        <title>The Global Catalogue of Microorganisms (GCM) 10K type strain sequencing project: providing services to taxonomists for standard genome sequencing and annotation.</title>
        <authorList>
            <consortium name="The Broad Institute Genomics Platform"/>
            <consortium name="The Broad Institute Genome Sequencing Center for Infectious Disease"/>
            <person name="Wu L."/>
            <person name="Ma J."/>
        </authorList>
    </citation>
    <scope>NUCLEOTIDE SEQUENCE [LARGE SCALE GENOMIC DNA]</scope>
    <source>
        <strain evidence="3">JCM 31486</strain>
    </source>
</reference>